<gene>
    <name evidence="6" type="ORF">M979_2954</name>
</gene>
<evidence type="ECO:0000256" key="3">
    <source>
        <dbReference type="ARBA" id="ARBA00023125"/>
    </source>
</evidence>
<organism evidence="6 7">
    <name type="scientific">Buttiauxella noackiae ATCC 51607</name>
    <dbReference type="NCBI Taxonomy" id="1354255"/>
    <lineage>
        <taxon>Bacteria</taxon>
        <taxon>Pseudomonadati</taxon>
        <taxon>Pseudomonadota</taxon>
        <taxon>Gammaproteobacteria</taxon>
        <taxon>Enterobacterales</taxon>
        <taxon>Enterobacteriaceae</taxon>
        <taxon>Buttiauxella</taxon>
    </lineage>
</organism>
<dbReference type="Proteomes" id="UP000078286">
    <property type="component" value="Unassembled WGS sequence"/>
</dbReference>
<dbReference type="GO" id="GO:0030246">
    <property type="term" value="F:carbohydrate binding"/>
    <property type="evidence" value="ECO:0007669"/>
    <property type="project" value="InterPro"/>
</dbReference>
<dbReference type="NCBIfam" id="NF011947">
    <property type="entry name" value="PRK15418.1"/>
    <property type="match status" value="1"/>
</dbReference>
<dbReference type="Gene3D" id="1.10.10.10">
    <property type="entry name" value="Winged helix-like DNA-binding domain superfamily/Winged helix DNA-binding domain"/>
    <property type="match status" value="1"/>
</dbReference>
<evidence type="ECO:0000313" key="6">
    <source>
        <dbReference type="EMBL" id="OAT16077.1"/>
    </source>
</evidence>
<evidence type="ECO:0000256" key="4">
    <source>
        <dbReference type="ARBA" id="ARBA00023163"/>
    </source>
</evidence>
<comment type="similarity">
    <text evidence="1">Belongs to the SorC transcriptional regulatory family.</text>
</comment>
<dbReference type="AlphaFoldDB" id="A0A1B7HKD3"/>
<feature type="domain" description="Sugar-binding" evidence="5">
    <location>
        <begin position="71"/>
        <end position="320"/>
    </location>
</feature>
<evidence type="ECO:0000256" key="1">
    <source>
        <dbReference type="ARBA" id="ARBA00010466"/>
    </source>
</evidence>
<dbReference type="PATRIC" id="fig|1354255.3.peg.3040"/>
<dbReference type="InterPro" id="IPR007324">
    <property type="entry name" value="Sugar-bd_dom_put"/>
</dbReference>
<dbReference type="Gene3D" id="3.40.50.1360">
    <property type="match status" value="1"/>
</dbReference>
<evidence type="ECO:0000259" key="5">
    <source>
        <dbReference type="Pfam" id="PF04198"/>
    </source>
</evidence>
<accession>A0A1B7HKD3</accession>
<dbReference type="PANTHER" id="PTHR34294">
    <property type="entry name" value="TRANSCRIPTIONAL REGULATOR-RELATED"/>
    <property type="match status" value="1"/>
</dbReference>
<keyword evidence="2" id="KW-0805">Transcription regulation</keyword>
<dbReference type="InterPro" id="IPR051054">
    <property type="entry name" value="SorC_transcr_regulators"/>
</dbReference>
<dbReference type="PANTHER" id="PTHR34294:SF1">
    <property type="entry name" value="TRANSCRIPTIONAL REGULATOR LSRR"/>
    <property type="match status" value="1"/>
</dbReference>
<dbReference type="InterPro" id="IPR036388">
    <property type="entry name" value="WH-like_DNA-bd_sf"/>
</dbReference>
<protein>
    <submittedName>
        <fullName evidence="6">Lsr operon transcriptional repressor</fullName>
    </submittedName>
</protein>
<dbReference type="SUPFAM" id="SSF100950">
    <property type="entry name" value="NagB/RpiA/CoA transferase-like"/>
    <property type="match status" value="1"/>
</dbReference>
<comment type="caution">
    <text evidence="6">The sequence shown here is derived from an EMBL/GenBank/DDBJ whole genome shotgun (WGS) entry which is preliminary data.</text>
</comment>
<dbReference type="RefSeq" id="WP_064555386.1">
    <property type="nucleotide sequence ID" value="NZ_LXEO01000047.1"/>
</dbReference>
<keyword evidence="4" id="KW-0804">Transcription</keyword>
<name>A0A1B7HKD3_9ENTR</name>
<evidence type="ECO:0000313" key="7">
    <source>
        <dbReference type="Proteomes" id="UP000078286"/>
    </source>
</evidence>
<keyword evidence="7" id="KW-1185">Reference proteome</keyword>
<evidence type="ECO:0000256" key="2">
    <source>
        <dbReference type="ARBA" id="ARBA00023015"/>
    </source>
</evidence>
<dbReference type="GO" id="GO:0003677">
    <property type="term" value="F:DNA binding"/>
    <property type="evidence" value="ECO:0007669"/>
    <property type="project" value="UniProtKB-KW"/>
</dbReference>
<proteinExistence type="inferred from homology"/>
<dbReference type="EMBL" id="LXEO01000047">
    <property type="protein sequence ID" value="OAT16077.1"/>
    <property type="molecule type" value="Genomic_DNA"/>
</dbReference>
<reference evidence="6 7" key="1">
    <citation type="submission" date="2016-04" db="EMBL/GenBank/DDBJ databases">
        <title>ATOL: Assembling a taxonomically balanced genome-scale reconstruction of the evolutionary history of the Enterobacteriaceae.</title>
        <authorList>
            <person name="Plunkett G.III."/>
            <person name="Neeno-Eckwall E.C."/>
            <person name="Glasner J.D."/>
            <person name="Perna N.T."/>
        </authorList>
    </citation>
    <scope>NUCLEOTIDE SEQUENCE [LARGE SCALE GENOMIC DNA]</scope>
    <source>
        <strain evidence="6 7">ATCC 51607</strain>
    </source>
</reference>
<dbReference type="InterPro" id="IPR037171">
    <property type="entry name" value="NagB/RpiA_transferase-like"/>
</dbReference>
<dbReference type="Pfam" id="PF04198">
    <property type="entry name" value="Sugar-bind"/>
    <property type="match status" value="1"/>
</dbReference>
<keyword evidence="3" id="KW-0238">DNA-binding</keyword>
<sequence length="323" mass="34385">MSDKRAAEEGKLAALPMAEEELLARVAWSYYHDGLTQNDIGERLGLPRLKISRLLEKGRQSGVIRVQINSRFEGCLALETQLQQRFGLKIARVLPAHNTPPMNTRLGIGAAQSLMGILEPGQMLAVGFGEATMNCLQHLSGFIGSQQIRLVTLSGGVGPYMTGIGQLDAACSVSMIPAPLRVSSPQVAEILRMEASVRDVILAATAADVAVVGIGAINQKRDATILRSGYISEGEQLMYARKGAVGDILGYFLQADGELVEGLEIHHELLGVTLDDLAHLPTIVGVAGGVDKADAIYAALRGQRINGLVTEEETARAVLALAD</sequence>